<evidence type="ECO:0008006" key="5">
    <source>
        <dbReference type="Google" id="ProtNLM"/>
    </source>
</evidence>
<dbReference type="Proteomes" id="UP001231924">
    <property type="component" value="Unassembled WGS sequence"/>
</dbReference>
<feature type="compositionally biased region" description="Gly residues" evidence="1">
    <location>
        <begin position="1"/>
        <end position="13"/>
    </location>
</feature>
<feature type="compositionally biased region" description="Pro residues" evidence="1">
    <location>
        <begin position="126"/>
        <end position="142"/>
    </location>
</feature>
<organism evidence="3 4">
    <name type="scientific">Actinomycetospora termitidis</name>
    <dbReference type="NCBI Taxonomy" id="3053470"/>
    <lineage>
        <taxon>Bacteria</taxon>
        <taxon>Bacillati</taxon>
        <taxon>Actinomycetota</taxon>
        <taxon>Actinomycetes</taxon>
        <taxon>Pseudonocardiales</taxon>
        <taxon>Pseudonocardiaceae</taxon>
        <taxon>Actinomycetospora</taxon>
    </lineage>
</organism>
<protein>
    <recommendedName>
        <fullName evidence="5">Anti-sigma-M factor RsmA</fullName>
    </recommendedName>
</protein>
<keyword evidence="4" id="KW-1185">Reference proteome</keyword>
<keyword evidence="2" id="KW-1133">Transmembrane helix</keyword>
<sequence length="239" mass="22824">MSERSAGGGGAPGDAGPVDAATRHGDGEAPGPGEEELFAALDRTRADLAAAPRPAAPAGFADALAAAVAAERAAGTTDGGAAGPGPTRSPRVGRPRRRRFLAAGLLAAAAAAVVVGVLGVSAGGPAPSPAPTAAPSPAPDPGRPVVLASGELPRAWRSGLGARDGGPLADPAARTGCLVAHGLPAGTVPVGARAVVLDGRPGTLYVLPTGRAAEFRLLVVGPDCAPGSPDGLADVTVGG</sequence>
<evidence type="ECO:0000313" key="4">
    <source>
        <dbReference type="Proteomes" id="UP001231924"/>
    </source>
</evidence>
<feature type="region of interest" description="Disordered" evidence="1">
    <location>
        <begin position="125"/>
        <end position="144"/>
    </location>
</feature>
<reference evidence="3 4" key="1">
    <citation type="submission" date="2023-06" db="EMBL/GenBank/DDBJ databases">
        <title>Actinomycetospora Odt1-22.</title>
        <authorList>
            <person name="Supong K."/>
        </authorList>
    </citation>
    <scope>NUCLEOTIDE SEQUENCE [LARGE SCALE GENOMIC DNA]</scope>
    <source>
        <strain evidence="3 4">Odt1-22</strain>
    </source>
</reference>
<accession>A0ABT7M2I3</accession>
<comment type="caution">
    <text evidence="3">The sequence shown here is derived from an EMBL/GenBank/DDBJ whole genome shotgun (WGS) entry which is preliminary data.</text>
</comment>
<evidence type="ECO:0000256" key="2">
    <source>
        <dbReference type="SAM" id="Phobius"/>
    </source>
</evidence>
<proteinExistence type="predicted"/>
<evidence type="ECO:0000256" key="1">
    <source>
        <dbReference type="SAM" id="MobiDB-lite"/>
    </source>
</evidence>
<evidence type="ECO:0000313" key="3">
    <source>
        <dbReference type="EMBL" id="MDL5154864.1"/>
    </source>
</evidence>
<keyword evidence="2" id="KW-0812">Transmembrane</keyword>
<name>A0ABT7M2I3_9PSEU</name>
<dbReference type="EMBL" id="JASVWF010000001">
    <property type="protein sequence ID" value="MDL5154864.1"/>
    <property type="molecule type" value="Genomic_DNA"/>
</dbReference>
<dbReference type="RefSeq" id="WP_286050922.1">
    <property type="nucleotide sequence ID" value="NZ_JASVWF010000001.1"/>
</dbReference>
<gene>
    <name evidence="3" type="ORF">QRT03_02770</name>
</gene>
<keyword evidence="2" id="KW-0472">Membrane</keyword>
<feature type="region of interest" description="Disordered" evidence="1">
    <location>
        <begin position="75"/>
        <end position="95"/>
    </location>
</feature>
<feature type="transmembrane region" description="Helical" evidence="2">
    <location>
        <begin position="100"/>
        <end position="122"/>
    </location>
</feature>
<feature type="region of interest" description="Disordered" evidence="1">
    <location>
        <begin position="1"/>
        <end position="35"/>
    </location>
</feature>